<dbReference type="InterPro" id="IPR027417">
    <property type="entry name" value="P-loop_NTPase"/>
</dbReference>
<accession>A0A0B7NP60</accession>
<organism evidence="4">
    <name type="scientific">Propionibacterium freudenreichii subsp. freudenreichii</name>
    <dbReference type="NCBI Taxonomy" id="66712"/>
    <lineage>
        <taxon>Bacteria</taxon>
        <taxon>Bacillati</taxon>
        <taxon>Actinomycetota</taxon>
        <taxon>Actinomycetes</taxon>
        <taxon>Propionibacteriales</taxon>
        <taxon>Propionibacteriaceae</taxon>
        <taxon>Propionibacterium</taxon>
    </lineage>
</organism>
<dbReference type="CDD" id="cd03713">
    <property type="entry name" value="EFG_mtEFG_C"/>
    <property type="match status" value="1"/>
</dbReference>
<dbReference type="InterPro" id="IPR035649">
    <property type="entry name" value="EFG_V"/>
</dbReference>
<dbReference type="SUPFAM" id="SSF52540">
    <property type="entry name" value="P-loop containing nucleoside triphosphate hydrolases"/>
    <property type="match status" value="1"/>
</dbReference>
<dbReference type="Gene3D" id="3.30.230.10">
    <property type="match status" value="1"/>
</dbReference>
<dbReference type="Gene3D" id="3.40.50.300">
    <property type="entry name" value="P-loop containing nucleotide triphosphate hydrolases"/>
    <property type="match status" value="1"/>
</dbReference>
<dbReference type="AlphaFoldDB" id="A0A0B7NP60"/>
<keyword evidence="2" id="KW-0342">GTP-binding</keyword>
<dbReference type="InterPro" id="IPR041095">
    <property type="entry name" value="EFG_II"/>
</dbReference>
<dbReference type="InterPro" id="IPR000640">
    <property type="entry name" value="EFG_V-like"/>
</dbReference>
<dbReference type="InterPro" id="IPR005225">
    <property type="entry name" value="Small_GTP-bd"/>
</dbReference>
<reference evidence="4" key="1">
    <citation type="submission" date="2014-08" db="EMBL/GenBank/DDBJ databases">
        <authorList>
            <person name="Falentin Helene"/>
        </authorList>
    </citation>
    <scope>NUCLEOTIDE SEQUENCE</scope>
</reference>
<dbReference type="InterPro" id="IPR014721">
    <property type="entry name" value="Ribsml_uS5_D2-typ_fold_subgr"/>
</dbReference>
<keyword evidence="1" id="KW-0547">Nucleotide-binding</keyword>
<dbReference type="PROSITE" id="PS51722">
    <property type="entry name" value="G_TR_2"/>
    <property type="match status" value="1"/>
</dbReference>
<protein>
    <submittedName>
        <fullName evidence="4">GTP phosphohydrolase (MRNA-translation-assisting)</fullName>
        <ecNumber evidence="4">3.6.5.3</ecNumber>
    </submittedName>
</protein>
<keyword evidence="4" id="KW-0378">Hydrolase</keyword>
<dbReference type="InterPro" id="IPR020568">
    <property type="entry name" value="Ribosomal_Su5_D2-typ_SF"/>
</dbReference>
<dbReference type="Pfam" id="PF00009">
    <property type="entry name" value="GTP_EFTU"/>
    <property type="match status" value="1"/>
</dbReference>
<dbReference type="Pfam" id="PF00679">
    <property type="entry name" value="EFG_C"/>
    <property type="match status" value="1"/>
</dbReference>
<dbReference type="InterPro" id="IPR047872">
    <property type="entry name" value="EFG_IV"/>
</dbReference>
<dbReference type="Gene3D" id="3.30.70.240">
    <property type="match status" value="1"/>
</dbReference>
<dbReference type="InterPro" id="IPR005517">
    <property type="entry name" value="Transl_elong_EFG/EF2_IV"/>
</dbReference>
<dbReference type="InterPro" id="IPR000795">
    <property type="entry name" value="T_Tr_GTP-bd_dom"/>
</dbReference>
<dbReference type="SMART" id="SM00889">
    <property type="entry name" value="EFG_IV"/>
    <property type="match status" value="1"/>
</dbReference>
<dbReference type="EC" id="3.6.5.3" evidence="4"/>
<dbReference type="GO" id="GO:0003746">
    <property type="term" value="F:translation elongation factor activity"/>
    <property type="evidence" value="ECO:0007669"/>
    <property type="project" value="InterPro"/>
</dbReference>
<dbReference type="CDD" id="cd01434">
    <property type="entry name" value="EFG_mtEFG1_IV"/>
    <property type="match status" value="1"/>
</dbReference>
<dbReference type="GO" id="GO:0005525">
    <property type="term" value="F:GTP binding"/>
    <property type="evidence" value="ECO:0007669"/>
    <property type="project" value="UniProtKB-KW"/>
</dbReference>
<name>A0A0B7NP60_PROFF</name>
<dbReference type="Gene3D" id="3.30.70.870">
    <property type="entry name" value="Elongation Factor G (Translational Gtpase), domain 3"/>
    <property type="match status" value="1"/>
</dbReference>
<dbReference type="InterPro" id="IPR009000">
    <property type="entry name" value="Transl_B-barrel_sf"/>
</dbReference>
<evidence type="ECO:0000259" key="3">
    <source>
        <dbReference type="PROSITE" id="PS51722"/>
    </source>
</evidence>
<dbReference type="PRINTS" id="PR00315">
    <property type="entry name" value="ELONGATNFCT"/>
</dbReference>
<dbReference type="Pfam" id="PF03764">
    <property type="entry name" value="EFG_IV"/>
    <property type="match status" value="1"/>
</dbReference>
<evidence type="ECO:0000256" key="1">
    <source>
        <dbReference type="ARBA" id="ARBA00022741"/>
    </source>
</evidence>
<dbReference type="FunFam" id="3.30.70.240:FF:000001">
    <property type="entry name" value="Elongation factor G"/>
    <property type="match status" value="1"/>
</dbReference>
<dbReference type="EMBL" id="LM676379">
    <property type="protein sequence ID" value="CEP25660.1"/>
    <property type="molecule type" value="Genomic_DNA"/>
</dbReference>
<dbReference type="FunFam" id="3.30.230.10:FF:000003">
    <property type="entry name" value="Elongation factor G"/>
    <property type="match status" value="1"/>
</dbReference>
<dbReference type="InterPro" id="IPR053905">
    <property type="entry name" value="EF-G-like_DII"/>
</dbReference>
<feature type="domain" description="Tr-type G" evidence="3">
    <location>
        <begin position="15"/>
        <end position="282"/>
    </location>
</feature>
<proteinExistence type="predicted"/>
<evidence type="ECO:0000313" key="4">
    <source>
        <dbReference type="EMBL" id="CEP25660.1"/>
    </source>
</evidence>
<dbReference type="Gene3D" id="2.40.30.10">
    <property type="entry name" value="Translation factors"/>
    <property type="match status" value="1"/>
</dbReference>
<evidence type="ECO:0000256" key="2">
    <source>
        <dbReference type="ARBA" id="ARBA00023134"/>
    </source>
</evidence>
<dbReference type="SMART" id="SM00838">
    <property type="entry name" value="EFG_C"/>
    <property type="match status" value="1"/>
</dbReference>
<dbReference type="SUPFAM" id="SSF50447">
    <property type="entry name" value="Translation proteins"/>
    <property type="match status" value="1"/>
</dbReference>
<gene>
    <name evidence="4" type="ORF">PFCIRM138_09095</name>
</gene>
<dbReference type="NCBIfam" id="NF009381">
    <property type="entry name" value="PRK12740.1-5"/>
    <property type="match status" value="1"/>
</dbReference>
<dbReference type="GO" id="GO:0003924">
    <property type="term" value="F:GTPase activity"/>
    <property type="evidence" value="ECO:0007669"/>
    <property type="project" value="InterPro"/>
</dbReference>
<dbReference type="Pfam" id="PF14492">
    <property type="entry name" value="EFG_III"/>
    <property type="match status" value="1"/>
</dbReference>
<sequence>MSSKANAMRTVSSPTDLRNVVLVGSAGSGKTTLFENLLRARIPGYRGERDDAERASALTLATIGNHNDTAGSDVVINLLDAPGHPDFYGDLRAGLRAADGAVFVVSAADGVDPITAALWAECAEVNKPRAIVVTKLDTDKADFFATTELIHEAFGAGTHPAYLPLLREEGGEVIGNISLLTGHVHDYSSGQRVTRDTTPLERAEMDAFRADYVESIITESEDEDLLERYFNGDDLETGKVVEALFRALYHGTFFPVIPVLMDGIGVEELLGMIHRGFPMPNRRVLPAITTAGNDLVEPELGDPAGPLVAQVIRTVADPYAGRLSMVRIYSGTLRTDATVHVAGHREAMTGRALDHYPDHDDEERVGQITVPVGTDTAVQDAAIAGQIVYVARMAHAQTSDTLSDTDAPMVVEPWPLPRPLLPLALHATSRNDDDKLSNALQRLLVEDPTVSVERDPATDQLVLWTMGQAHLDLLLARLTGRYGVNVEREEIKIPLRETFIAETVGHGRHVKQSGGHGQYALANVRIEPGERGSGFVFAEEVVGGSVPRQFIPSVEKGVRTQLDRGVLSGYPVVDVKVTLTDGKAHSVDSSDMAFQAAGAAALRDAASAETVALLEPFDEVTVVCGNEYVGAVMTDLGSRRGRVTGQHGGDDGRTTVTALVPASELTRYAIDLRGLSHGTGRFEREPAGYELMPPELAQQVLDERG</sequence>
<dbReference type="PANTHER" id="PTHR43261">
    <property type="entry name" value="TRANSLATION ELONGATION FACTOR G-RELATED"/>
    <property type="match status" value="1"/>
</dbReference>
<dbReference type="GO" id="GO:0032790">
    <property type="term" value="P:ribosome disassembly"/>
    <property type="evidence" value="ECO:0007669"/>
    <property type="project" value="TreeGrafter"/>
</dbReference>
<dbReference type="Pfam" id="PF22042">
    <property type="entry name" value="EF-G_D2"/>
    <property type="match status" value="1"/>
</dbReference>
<dbReference type="NCBIfam" id="NF009377">
    <property type="entry name" value="PRK12740.1-1"/>
    <property type="match status" value="1"/>
</dbReference>
<dbReference type="NCBIfam" id="TIGR00231">
    <property type="entry name" value="small_GTP"/>
    <property type="match status" value="1"/>
</dbReference>
<dbReference type="PANTHER" id="PTHR43261:SF6">
    <property type="entry name" value="ELONGATION FACTOR G-LIKE PROTEIN"/>
    <property type="match status" value="1"/>
</dbReference>
<dbReference type="InterPro" id="IPR035647">
    <property type="entry name" value="EFG_III/V"/>
</dbReference>
<dbReference type="SUPFAM" id="SSF54211">
    <property type="entry name" value="Ribosomal protein S5 domain 2-like"/>
    <property type="match status" value="1"/>
</dbReference>
<dbReference type="SUPFAM" id="SSF54980">
    <property type="entry name" value="EF-G C-terminal domain-like"/>
    <property type="match status" value="2"/>
</dbReference>